<dbReference type="KEGG" id="tbk:HF295_01640"/>
<dbReference type="Pfam" id="PF04472">
    <property type="entry name" value="SepF"/>
    <property type="match status" value="1"/>
</dbReference>
<proteinExistence type="predicted"/>
<dbReference type="InterPro" id="IPR007561">
    <property type="entry name" value="Cell_div_SepF/SepF-rel"/>
</dbReference>
<dbReference type="RefSeq" id="WP_312032109.1">
    <property type="nucleotide sequence ID" value="NZ_CP051151.1"/>
</dbReference>
<reference evidence="1 2" key="1">
    <citation type="submission" date="2020-04" db="EMBL/GenBank/DDBJ databases">
        <authorList>
            <person name="Zheng R.K."/>
            <person name="Sun C.M."/>
        </authorList>
    </citation>
    <scope>NUCLEOTIDE SEQUENCE [LARGE SCALE GENOMIC DNA]</scope>
    <source>
        <strain evidence="2">zrk29</strain>
    </source>
</reference>
<evidence type="ECO:0000313" key="2">
    <source>
        <dbReference type="Proteomes" id="UP000512167"/>
    </source>
</evidence>
<dbReference type="AlphaFoldDB" id="A0A7L6N235"/>
<keyword evidence="2" id="KW-1185">Reference proteome</keyword>
<keyword evidence="1" id="KW-0131">Cell cycle</keyword>
<sequence>MGLFSKKKKIIPTDVEFDDITFLKVNDSKQIYQYAELIMHREPIVLNFDNTLISEANEVLIFLSGVLYACDGEVVKIKDKIYLMAQKSDILGPTLKKFIDNYREEI</sequence>
<dbReference type="Gene3D" id="3.30.110.150">
    <property type="entry name" value="SepF-like protein"/>
    <property type="match status" value="1"/>
</dbReference>
<dbReference type="EMBL" id="CP051151">
    <property type="protein sequence ID" value="QLY39631.1"/>
    <property type="molecule type" value="Genomic_DNA"/>
</dbReference>
<protein>
    <submittedName>
        <fullName evidence="1">Cell division protein SepF</fullName>
    </submittedName>
</protein>
<keyword evidence="1" id="KW-0132">Cell division</keyword>
<gene>
    <name evidence="1" type="ORF">HF295_01640</name>
</gene>
<accession>A0A7L6N235</accession>
<dbReference type="InterPro" id="IPR038594">
    <property type="entry name" value="SepF-like_sf"/>
</dbReference>
<dbReference type="GO" id="GO:0090529">
    <property type="term" value="P:cell septum assembly"/>
    <property type="evidence" value="ECO:0007669"/>
    <property type="project" value="InterPro"/>
</dbReference>
<evidence type="ECO:0000313" key="1">
    <source>
        <dbReference type="EMBL" id="QLY39631.1"/>
    </source>
</evidence>
<organism evidence="1 2">
    <name type="scientific">Hujiaoplasma nucleasis</name>
    <dbReference type="NCBI Taxonomy" id="2725268"/>
    <lineage>
        <taxon>Bacteria</taxon>
        <taxon>Bacillati</taxon>
        <taxon>Mycoplasmatota</taxon>
        <taxon>Mollicutes</taxon>
        <taxon>Candidatus Izemoplasmatales</taxon>
        <taxon>Hujiaoplasmataceae</taxon>
        <taxon>Hujiaoplasma</taxon>
    </lineage>
</organism>
<name>A0A7L6N235_9MOLU</name>
<dbReference type="Proteomes" id="UP000512167">
    <property type="component" value="Chromosome"/>
</dbReference>